<gene>
    <name evidence="2" type="ORF">UU34_C0001G0085</name>
</gene>
<organism evidence="2 3">
    <name type="scientific">Candidatus Curtissbacteria bacterium GW2011_GWA1_41_11</name>
    <dbReference type="NCBI Taxonomy" id="1618409"/>
    <lineage>
        <taxon>Bacteria</taxon>
        <taxon>Candidatus Curtissiibacteriota</taxon>
    </lineage>
</organism>
<dbReference type="GO" id="GO:0032784">
    <property type="term" value="P:regulation of DNA-templated transcription elongation"/>
    <property type="evidence" value="ECO:0007669"/>
    <property type="project" value="InterPro"/>
</dbReference>
<dbReference type="InterPro" id="IPR001437">
    <property type="entry name" value="Tscrpt_elong_fac_GreA/B_C"/>
</dbReference>
<keyword evidence="2" id="KW-0648">Protein biosynthesis</keyword>
<reference evidence="2 3" key="1">
    <citation type="journal article" date="2015" name="Nature">
        <title>rRNA introns, odd ribosomes, and small enigmatic genomes across a large radiation of phyla.</title>
        <authorList>
            <person name="Brown C.T."/>
            <person name="Hug L.A."/>
            <person name="Thomas B.C."/>
            <person name="Sharon I."/>
            <person name="Castelle C.J."/>
            <person name="Singh A."/>
            <person name="Wilkins M.J."/>
            <person name="Williams K.H."/>
            <person name="Banfield J.F."/>
        </authorList>
    </citation>
    <scope>NUCLEOTIDE SEQUENCE [LARGE SCALE GENOMIC DNA]</scope>
</reference>
<protein>
    <submittedName>
        <fullName evidence="2">Transcription elongation factor GreA</fullName>
    </submittedName>
</protein>
<keyword evidence="2" id="KW-0251">Elongation factor</keyword>
<comment type="caution">
    <text evidence="2">The sequence shown here is derived from an EMBL/GenBank/DDBJ whole genome shotgun (WGS) entry which is preliminary data.</text>
</comment>
<dbReference type="AlphaFoldDB" id="A0A0G0UGZ2"/>
<proteinExistence type="predicted"/>
<accession>A0A0G0UGZ2</accession>
<dbReference type="EMBL" id="LCAG01000001">
    <property type="protein sequence ID" value="KKR88088.1"/>
    <property type="molecule type" value="Genomic_DNA"/>
</dbReference>
<dbReference type="InterPro" id="IPR036953">
    <property type="entry name" value="GreA/GreB_C_sf"/>
</dbReference>
<sequence length="88" mass="9698">MNHKVQTKNNSNSTIKIGIPFTYKDSSGKNYTFTIVSEKDSDINQNKISAYSALGKAILGKSIGEKTKIEAPGGKYEVKILKILNRYG</sequence>
<evidence type="ECO:0000313" key="3">
    <source>
        <dbReference type="Proteomes" id="UP000034854"/>
    </source>
</evidence>
<dbReference type="Gene3D" id="3.10.50.30">
    <property type="entry name" value="Transcription elongation factor, GreA/GreB, C-terminal domain"/>
    <property type="match status" value="1"/>
</dbReference>
<feature type="domain" description="Transcription elongation factor GreA/GreB C-terminal" evidence="1">
    <location>
        <begin position="12"/>
        <end position="83"/>
    </location>
</feature>
<dbReference type="GO" id="GO:0003677">
    <property type="term" value="F:DNA binding"/>
    <property type="evidence" value="ECO:0007669"/>
    <property type="project" value="InterPro"/>
</dbReference>
<dbReference type="GO" id="GO:0006354">
    <property type="term" value="P:DNA-templated transcription elongation"/>
    <property type="evidence" value="ECO:0007669"/>
    <property type="project" value="TreeGrafter"/>
</dbReference>
<name>A0A0G0UGZ2_9BACT</name>
<dbReference type="GO" id="GO:0070063">
    <property type="term" value="F:RNA polymerase binding"/>
    <property type="evidence" value="ECO:0007669"/>
    <property type="project" value="InterPro"/>
</dbReference>
<dbReference type="PANTHER" id="PTHR30437">
    <property type="entry name" value="TRANSCRIPTION ELONGATION FACTOR GREA"/>
    <property type="match status" value="1"/>
</dbReference>
<evidence type="ECO:0000259" key="1">
    <source>
        <dbReference type="Pfam" id="PF01272"/>
    </source>
</evidence>
<evidence type="ECO:0000313" key="2">
    <source>
        <dbReference type="EMBL" id="KKR88088.1"/>
    </source>
</evidence>
<dbReference type="PANTHER" id="PTHR30437:SF4">
    <property type="entry name" value="TRANSCRIPTION ELONGATION FACTOR GREA"/>
    <property type="match status" value="1"/>
</dbReference>
<dbReference type="SUPFAM" id="SSF54534">
    <property type="entry name" value="FKBP-like"/>
    <property type="match status" value="1"/>
</dbReference>
<dbReference type="Proteomes" id="UP000034854">
    <property type="component" value="Unassembled WGS sequence"/>
</dbReference>
<dbReference type="GO" id="GO:0003746">
    <property type="term" value="F:translation elongation factor activity"/>
    <property type="evidence" value="ECO:0007669"/>
    <property type="project" value="UniProtKB-KW"/>
</dbReference>
<dbReference type="InterPro" id="IPR023459">
    <property type="entry name" value="Tscrpt_elong_fac_GreA/B_fam"/>
</dbReference>
<dbReference type="Pfam" id="PF01272">
    <property type="entry name" value="GreA_GreB"/>
    <property type="match status" value="1"/>
</dbReference>